<keyword evidence="4" id="KW-0964">Secreted</keyword>
<dbReference type="PROSITE" id="PS00251">
    <property type="entry name" value="THD_1"/>
    <property type="match status" value="1"/>
</dbReference>
<organism evidence="10 11">
    <name type="scientific">Paralvinella palmiformis</name>
    <dbReference type="NCBI Taxonomy" id="53620"/>
    <lineage>
        <taxon>Eukaryota</taxon>
        <taxon>Metazoa</taxon>
        <taxon>Spiralia</taxon>
        <taxon>Lophotrochozoa</taxon>
        <taxon>Annelida</taxon>
        <taxon>Polychaeta</taxon>
        <taxon>Sedentaria</taxon>
        <taxon>Canalipalpata</taxon>
        <taxon>Terebellida</taxon>
        <taxon>Terebelliformia</taxon>
        <taxon>Alvinellidae</taxon>
        <taxon>Paralvinella</taxon>
    </lineage>
</organism>
<evidence type="ECO:0000256" key="8">
    <source>
        <dbReference type="SAM" id="Phobius"/>
    </source>
</evidence>
<evidence type="ECO:0000256" key="1">
    <source>
        <dbReference type="ARBA" id="ARBA00004613"/>
    </source>
</evidence>
<keyword evidence="5" id="KW-1015">Disulfide bond</keyword>
<evidence type="ECO:0000256" key="4">
    <source>
        <dbReference type="ARBA" id="ARBA00022525"/>
    </source>
</evidence>
<dbReference type="InterPro" id="IPR008983">
    <property type="entry name" value="Tumour_necrosis_fac-like_dom"/>
</dbReference>
<dbReference type="PROSITE" id="PS50049">
    <property type="entry name" value="THD_2"/>
    <property type="match status" value="1"/>
</dbReference>
<keyword evidence="6" id="KW-0325">Glycoprotein</keyword>
<reference evidence="10" key="1">
    <citation type="journal article" date="2023" name="Mol. Biol. Evol.">
        <title>Third-Generation Sequencing Reveals the Adaptive Role of the Epigenome in Three Deep-Sea Polychaetes.</title>
        <authorList>
            <person name="Perez M."/>
            <person name="Aroh O."/>
            <person name="Sun Y."/>
            <person name="Lan Y."/>
            <person name="Juniper S.K."/>
            <person name="Young C.R."/>
            <person name="Angers B."/>
            <person name="Qian P.Y."/>
        </authorList>
    </citation>
    <scope>NUCLEOTIDE SEQUENCE</scope>
    <source>
        <strain evidence="10">P08H-3</strain>
    </source>
</reference>
<evidence type="ECO:0000259" key="9">
    <source>
        <dbReference type="PROSITE" id="PS50049"/>
    </source>
</evidence>
<feature type="region of interest" description="Disordered" evidence="7">
    <location>
        <begin position="122"/>
        <end position="195"/>
    </location>
</feature>
<dbReference type="SUPFAM" id="SSF49842">
    <property type="entry name" value="TNF-like"/>
    <property type="match status" value="1"/>
</dbReference>
<dbReference type="Pfam" id="PF00229">
    <property type="entry name" value="TNF"/>
    <property type="match status" value="1"/>
</dbReference>
<dbReference type="Gene3D" id="2.60.120.40">
    <property type="match status" value="1"/>
</dbReference>
<dbReference type="AlphaFoldDB" id="A0AAD9N1S3"/>
<feature type="domain" description="THD" evidence="9">
    <location>
        <begin position="210"/>
        <end position="375"/>
    </location>
</feature>
<feature type="compositionally biased region" description="Basic and acidic residues" evidence="7">
    <location>
        <begin position="65"/>
        <end position="86"/>
    </location>
</feature>
<keyword evidence="11" id="KW-1185">Reference proteome</keyword>
<dbReference type="GO" id="GO:0016020">
    <property type="term" value="C:membrane"/>
    <property type="evidence" value="ECO:0007669"/>
    <property type="project" value="InterPro"/>
</dbReference>
<dbReference type="EMBL" id="JAODUP010000280">
    <property type="protein sequence ID" value="KAK2153982.1"/>
    <property type="molecule type" value="Genomic_DNA"/>
</dbReference>
<keyword evidence="8" id="KW-0472">Membrane</keyword>
<comment type="similarity">
    <text evidence="2">Belongs to the tumor necrosis factor family.</text>
</comment>
<name>A0AAD9N1S3_9ANNE</name>
<dbReference type="PANTHER" id="PTHR15151:SF24">
    <property type="entry name" value="A PROLIFERATION-INDUCING LIGAND-LIKE PROTEIN-RELATED"/>
    <property type="match status" value="1"/>
</dbReference>
<feature type="region of interest" description="Disordered" evidence="7">
    <location>
        <begin position="302"/>
        <end position="330"/>
    </location>
</feature>
<dbReference type="GO" id="GO:0005615">
    <property type="term" value="C:extracellular space"/>
    <property type="evidence" value="ECO:0007669"/>
    <property type="project" value="UniProtKB-KW"/>
</dbReference>
<evidence type="ECO:0000256" key="2">
    <source>
        <dbReference type="ARBA" id="ARBA00008670"/>
    </source>
</evidence>
<feature type="transmembrane region" description="Helical" evidence="8">
    <location>
        <begin position="6"/>
        <end position="26"/>
    </location>
</feature>
<sequence>MTFGKLPFTLLLVATLGIIAVANLLLDRATTTQFGHVFNNRPREIDQLTERIIVFGRGNFGSIGHDPERASHSIESSRKHPTTDKDHVVDARSDLVDPFFQGHTVHFEGEWFDQRNRFLRKSAESAGEHPPGVVAIPTSRVRRDVHTAHARHGRAAPSALDEDDIGRSEKNVERSEVDAKRKKKGKGSPVRLKKKGPVRLKKTASLTDNGAAHFKAYVDEHLHRRQGNTFSIWKPTVIEDRIYCLNKTSGEVTVKKPGLYYVYAQIMFYDKASRSSAALHVDDEFVPRIECLSFDLLRRQKRSHPDSGHQHTNATGNPEQRAKTRVKRNQNKYQQCNMSGLIKMKKGQRVYIKTIEHYRGILVKGFLTYWGIIKMSRSLIT</sequence>
<keyword evidence="8" id="KW-0812">Transmembrane</keyword>
<keyword evidence="3" id="KW-0202">Cytokine</keyword>
<comment type="subcellular location">
    <subcellularLocation>
        <location evidence="1">Secreted</location>
    </subcellularLocation>
</comment>
<dbReference type="PANTHER" id="PTHR15151">
    <property type="entry name" value="PROTEIN EIGER"/>
    <property type="match status" value="1"/>
</dbReference>
<dbReference type="InterPro" id="IPR006052">
    <property type="entry name" value="TNF_dom"/>
</dbReference>
<gene>
    <name evidence="10" type="ORF">LSH36_280g03000</name>
</gene>
<dbReference type="InterPro" id="IPR051748">
    <property type="entry name" value="TNF_Ligand_Superfamily"/>
</dbReference>
<accession>A0AAD9N1S3</accession>
<dbReference type="GO" id="GO:0006955">
    <property type="term" value="P:immune response"/>
    <property type="evidence" value="ECO:0007669"/>
    <property type="project" value="InterPro"/>
</dbReference>
<dbReference type="GO" id="GO:0005164">
    <property type="term" value="F:tumor necrosis factor receptor binding"/>
    <property type="evidence" value="ECO:0007669"/>
    <property type="project" value="InterPro"/>
</dbReference>
<feature type="region of interest" description="Disordered" evidence="7">
    <location>
        <begin position="63"/>
        <end position="86"/>
    </location>
</feature>
<evidence type="ECO:0000256" key="7">
    <source>
        <dbReference type="SAM" id="MobiDB-lite"/>
    </source>
</evidence>
<evidence type="ECO:0000256" key="5">
    <source>
        <dbReference type="ARBA" id="ARBA00023157"/>
    </source>
</evidence>
<dbReference type="Proteomes" id="UP001208570">
    <property type="component" value="Unassembled WGS sequence"/>
</dbReference>
<dbReference type="InterPro" id="IPR021184">
    <property type="entry name" value="TNF_CS"/>
</dbReference>
<evidence type="ECO:0000313" key="11">
    <source>
        <dbReference type="Proteomes" id="UP001208570"/>
    </source>
</evidence>
<evidence type="ECO:0000313" key="10">
    <source>
        <dbReference type="EMBL" id="KAK2153982.1"/>
    </source>
</evidence>
<feature type="compositionally biased region" description="Basic and acidic residues" evidence="7">
    <location>
        <begin position="165"/>
        <end position="179"/>
    </location>
</feature>
<protein>
    <recommendedName>
        <fullName evidence="9">THD domain-containing protein</fullName>
    </recommendedName>
</protein>
<comment type="caution">
    <text evidence="10">The sequence shown here is derived from an EMBL/GenBank/DDBJ whole genome shotgun (WGS) entry which is preliminary data.</text>
</comment>
<evidence type="ECO:0000256" key="3">
    <source>
        <dbReference type="ARBA" id="ARBA00022514"/>
    </source>
</evidence>
<keyword evidence="8" id="KW-1133">Transmembrane helix</keyword>
<dbReference type="GO" id="GO:0005125">
    <property type="term" value="F:cytokine activity"/>
    <property type="evidence" value="ECO:0007669"/>
    <property type="project" value="UniProtKB-KW"/>
</dbReference>
<proteinExistence type="inferred from homology"/>
<feature type="compositionally biased region" description="Basic residues" evidence="7">
    <location>
        <begin position="180"/>
        <end position="195"/>
    </location>
</feature>
<evidence type="ECO:0000256" key="6">
    <source>
        <dbReference type="ARBA" id="ARBA00023180"/>
    </source>
</evidence>